<dbReference type="RefSeq" id="WP_269308097.1">
    <property type="nucleotide sequence ID" value="NZ_CP098242.1"/>
</dbReference>
<dbReference type="KEGG" id="ovb:NB640_07370"/>
<dbReference type="AlphaFoldDB" id="A0A9E9P1R8"/>
<accession>A0A9E9P1R8</accession>
<evidence type="ECO:0000313" key="1">
    <source>
        <dbReference type="EMBL" id="WAW09104.1"/>
    </source>
</evidence>
<dbReference type="EMBL" id="CP098242">
    <property type="protein sequence ID" value="WAW09104.1"/>
    <property type="molecule type" value="Genomic_DNA"/>
</dbReference>
<proteinExistence type="predicted"/>
<reference evidence="1" key="1">
    <citation type="journal article" date="2022" name="Front. Microbiol.">
        <title>New perspectives on an old grouping: The genomic and phenotypic variability of Oxalobacter formigenes and the implications for calcium oxalate stone prevention.</title>
        <authorList>
            <person name="Chmiel J.A."/>
            <person name="Carr C."/>
            <person name="Stuivenberg G.A."/>
            <person name="Venema R."/>
            <person name="Chanyi R.M."/>
            <person name="Al K.F."/>
            <person name="Giguere D."/>
            <person name="Say H."/>
            <person name="Akouris P.P."/>
            <person name="Dominguez Romero S.A."/>
            <person name="Kwong A."/>
            <person name="Tai V."/>
            <person name="Koval S.F."/>
            <person name="Razvi H."/>
            <person name="Bjazevic J."/>
            <person name="Burton J.P."/>
        </authorList>
    </citation>
    <scope>NUCLEOTIDE SEQUENCE</scope>
    <source>
        <strain evidence="1">WoOx3</strain>
    </source>
</reference>
<organism evidence="1 2">
    <name type="scientific">Oxalobacter vibrioformis</name>
    <dbReference type="NCBI Taxonomy" id="933080"/>
    <lineage>
        <taxon>Bacteria</taxon>
        <taxon>Pseudomonadati</taxon>
        <taxon>Pseudomonadota</taxon>
        <taxon>Betaproteobacteria</taxon>
        <taxon>Burkholderiales</taxon>
        <taxon>Oxalobacteraceae</taxon>
        <taxon>Oxalobacter</taxon>
    </lineage>
</organism>
<keyword evidence="2" id="KW-1185">Reference proteome</keyword>
<protein>
    <submittedName>
        <fullName evidence="1">Uncharacterized protein</fullName>
    </submittedName>
</protein>
<name>A0A9E9P1R8_9BURK</name>
<evidence type="ECO:0000313" key="2">
    <source>
        <dbReference type="Proteomes" id="UP001156215"/>
    </source>
</evidence>
<dbReference type="Proteomes" id="UP001156215">
    <property type="component" value="Chromosome"/>
</dbReference>
<gene>
    <name evidence="1" type="ORF">NB640_07370</name>
</gene>
<dbReference type="Gene3D" id="3.40.50.2000">
    <property type="entry name" value="Glycogen Phosphorylase B"/>
    <property type="match status" value="1"/>
</dbReference>
<sequence length="247" mass="28524">MRSIVINVEYGGLGDHLFHSPLPRLLKERKLAERVFISSESAYRNAKYFDFIWRNNPYLDGVSDAPATPIVYPKPKINKIMNKIASMYEMHGIDVELVPELYTKIDYNAKYADMDFVDLNYISFVGAFTILDKIKILKKYKNYYVLNPDYSILPFLGGRVVYTSSFNEYVSLIYSCRNLVCLTSGGATLMAAFKKPVTVFFGYGHPETNRHSMHQNIMIGGGGFFRKQLCRVLFKRNQLRIRFSKNK</sequence>